<dbReference type="Gene3D" id="1.20.1250.20">
    <property type="entry name" value="MFS general substrate transporter like domains"/>
    <property type="match status" value="2"/>
</dbReference>
<keyword evidence="1" id="KW-1133">Transmembrane helix</keyword>
<feature type="transmembrane region" description="Helical" evidence="1">
    <location>
        <begin position="114"/>
        <end position="135"/>
    </location>
</feature>
<feature type="transmembrane region" description="Helical" evidence="1">
    <location>
        <begin position="21"/>
        <end position="40"/>
    </location>
</feature>
<dbReference type="PANTHER" id="PTHR11328:SF24">
    <property type="entry name" value="MAJOR FACILITATOR SUPERFAMILY (MFS) PROFILE DOMAIN-CONTAINING PROTEIN"/>
    <property type="match status" value="1"/>
</dbReference>
<dbReference type="AlphaFoldDB" id="A0A7X2P685"/>
<organism evidence="2 3">
    <name type="scientific">Bilifractor porci</name>
    <dbReference type="NCBI Taxonomy" id="2606636"/>
    <lineage>
        <taxon>Bacteria</taxon>
        <taxon>Bacillati</taxon>
        <taxon>Bacillota</taxon>
        <taxon>Clostridia</taxon>
        <taxon>Lachnospirales</taxon>
        <taxon>Lachnospiraceae</taxon>
        <taxon>Bilifractor</taxon>
    </lineage>
</organism>
<reference evidence="2 3" key="1">
    <citation type="submission" date="2019-08" db="EMBL/GenBank/DDBJ databases">
        <title>In-depth cultivation of the pig gut microbiome towards novel bacterial diversity and tailored functional studies.</title>
        <authorList>
            <person name="Wylensek D."/>
            <person name="Hitch T.C.A."/>
            <person name="Clavel T."/>
        </authorList>
    </citation>
    <scope>NUCLEOTIDE SEQUENCE [LARGE SCALE GENOMIC DNA]</scope>
    <source>
        <strain evidence="2 3">Oil+RF-744-WCA-WT-13</strain>
    </source>
</reference>
<dbReference type="EMBL" id="VUMV01000001">
    <property type="protein sequence ID" value="MST80840.1"/>
    <property type="molecule type" value="Genomic_DNA"/>
</dbReference>
<dbReference type="GO" id="GO:0008643">
    <property type="term" value="P:carbohydrate transport"/>
    <property type="evidence" value="ECO:0007669"/>
    <property type="project" value="InterPro"/>
</dbReference>
<feature type="transmembrane region" description="Helical" evidence="1">
    <location>
        <begin position="269"/>
        <end position="288"/>
    </location>
</feature>
<accession>A0A7X2P685</accession>
<dbReference type="Proteomes" id="UP000466864">
    <property type="component" value="Unassembled WGS sequence"/>
</dbReference>
<feature type="transmembrane region" description="Helical" evidence="1">
    <location>
        <begin position="235"/>
        <end position="257"/>
    </location>
</feature>
<proteinExistence type="predicted"/>
<feature type="transmembrane region" description="Helical" evidence="1">
    <location>
        <begin position="375"/>
        <end position="395"/>
    </location>
</feature>
<sequence length="485" mass="53095">MSSKKTHSVGLGSQMMYGMGEFFNGGAFVIINSFFTVFLIKAMGMPAALAGMIPLIGHIWDAVTDPIMGNITDRTTSRFGAKRFYILIGSFATALTFIVLWIPSPVHSGGAMFAFYVLMYCLFSTGSTILMVPYNGLLPDMIDDYALRSRFSNVRMIWSTIGSMVCGLVPTFIITDTTAASNYMRCAVLFGLLFLITTLVTFAGTWENQKEPVHTNLRDSFVQSASVFRSRSFRLFIGIYLTGQCGMDFVSGMAVYYVQDVLNGYDNHYFTYLMAVLLVSQLAGMLVWGPVMARTSKRTTILIGAPIRIICTLGLIPFSYEGANIIPILVLAAGIGIGNAATLTSIFAIMADMADVDELITSVHRPGIVSGMATFARKISSGLSAGVIGLLLSLVGYDEKLASAGARQSAATNTGISVIFILMPVVLVALLFLFGYLFPMKQKEFNVIQRENRRRRGEDSSVTTEEEKKICEKVTGIPYQKLWHT</sequence>
<dbReference type="SUPFAM" id="SSF103473">
    <property type="entry name" value="MFS general substrate transporter"/>
    <property type="match status" value="1"/>
</dbReference>
<feature type="transmembrane region" description="Helical" evidence="1">
    <location>
        <begin position="300"/>
        <end position="320"/>
    </location>
</feature>
<dbReference type="PANTHER" id="PTHR11328">
    <property type="entry name" value="MAJOR FACILITATOR SUPERFAMILY DOMAIN-CONTAINING PROTEIN"/>
    <property type="match status" value="1"/>
</dbReference>
<protein>
    <submittedName>
        <fullName evidence="2">MFS transporter</fullName>
    </submittedName>
</protein>
<keyword evidence="1" id="KW-0812">Transmembrane</keyword>
<evidence type="ECO:0000256" key="1">
    <source>
        <dbReference type="SAM" id="Phobius"/>
    </source>
</evidence>
<dbReference type="InterPro" id="IPR036259">
    <property type="entry name" value="MFS_trans_sf"/>
</dbReference>
<dbReference type="CDD" id="cd17332">
    <property type="entry name" value="MFS_MelB_like"/>
    <property type="match status" value="1"/>
</dbReference>
<gene>
    <name evidence="2" type="ORF">FYJ60_00615</name>
</gene>
<evidence type="ECO:0000313" key="2">
    <source>
        <dbReference type="EMBL" id="MST80840.1"/>
    </source>
</evidence>
<feature type="transmembrane region" description="Helical" evidence="1">
    <location>
        <begin position="326"/>
        <end position="354"/>
    </location>
</feature>
<dbReference type="GO" id="GO:0005886">
    <property type="term" value="C:plasma membrane"/>
    <property type="evidence" value="ECO:0007669"/>
    <property type="project" value="TreeGrafter"/>
</dbReference>
<dbReference type="InterPro" id="IPR039672">
    <property type="entry name" value="MFS_2"/>
</dbReference>
<feature type="transmembrane region" description="Helical" evidence="1">
    <location>
        <begin position="84"/>
        <end position="102"/>
    </location>
</feature>
<feature type="transmembrane region" description="Helical" evidence="1">
    <location>
        <begin position="415"/>
        <end position="438"/>
    </location>
</feature>
<feature type="transmembrane region" description="Helical" evidence="1">
    <location>
        <begin position="187"/>
        <end position="206"/>
    </location>
</feature>
<keyword evidence="1" id="KW-0472">Membrane</keyword>
<feature type="transmembrane region" description="Helical" evidence="1">
    <location>
        <begin position="156"/>
        <end position="175"/>
    </location>
</feature>
<dbReference type="Pfam" id="PF13347">
    <property type="entry name" value="MFS_2"/>
    <property type="match status" value="1"/>
</dbReference>
<dbReference type="GO" id="GO:0015293">
    <property type="term" value="F:symporter activity"/>
    <property type="evidence" value="ECO:0007669"/>
    <property type="project" value="InterPro"/>
</dbReference>
<name>A0A7X2P685_9FIRM</name>
<evidence type="ECO:0000313" key="3">
    <source>
        <dbReference type="Proteomes" id="UP000466864"/>
    </source>
</evidence>
<keyword evidence="3" id="KW-1185">Reference proteome</keyword>
<dbReference type="RefSeq" id="WP_154456656.1">
    <property type="nucleotide sequence ID" value="NZ_VUMV01000001.1"/>
</dbReference>
<comment type="caution">
    <text evidence="2">The sequence shown here is derived from an EMBL/GenBank/DDBJ whole genome shotgun (WGS) entry which is preliminary data.</text>
</comment>